<evidence type="ECO:0000313" key="22">
    <source>
        <dbReference type="EMBL" id="WPU63848.1"/>
    </source>
</evidence>
<reference evidence="22 23" key="1">
    <citation type="submission" date="2023-11" db="EMBL/GenBank/DDBJ databases">
        <title>Peredibacter starrii A3.12.</title>
        <authorList>
            <person name="Mitchell R.J."/>
        </authorList>
    </citation>
    <scope>NUCLEOTIDE SEQUENCE [LARGE SCALE GENOMIC DNA]</scope>
    <source>
        <strain evidence="22 23">A3.12</strain>
    </source>
</reference>
<evidence type="ECO:0000259" key="21">
    <source>
        <dbReference type="PROSITE" id="PS50160"/>
    </source>
</evidence>
<dbReference type="CDD" id="cd07971">
    <property type="entry name" value="OBF_DNA_ligase_LigD"/>
    <property type="match status" value="1"/>
</dbReference>
<dbReference type="InterPro" id="IPR012340">
    <property type="entry name" value="NA-bd_OB-fold"/>
</dbReference>
<dbReference type="EC" id="6.5.1.1" evidence="2"/>
<dbReference type="Gene3D" id="3.90.920.10">
    <property type="entry name" value="DNA primase, PRIM domain"/>
    <property type="match status" value="1"/>
</dbReference>
<dbReference type="NCBIfam" id="TIGR02779">
    <property type="entry name" value="NHEJ_ligase_lig"/>
    <property type="match status" value="1"/>
</dbReference>
<dbReference type="GO" id="GO:0003887">
    <property type="term" value="F:DNA-directed DNA polymerase activity"/>
    <property type="evidence" value="ECO:0007669"/>
    <property type="project" value="UniProtKB-KW"/>
</dbReference>
<evidence type="ECO:0000256" key="5">
    <source>
        <dbReference type="ARBA" id="ARBA00022695"/>
    </source>
</evidence>
<protein>
    <recommendedName>
        <fullName evidence="2">DNA ligase (ATP)</fullName>
        <ecNumber evidence="2">6.5.1.1</ecNumber>
    </recommendedName>
    <alternativeName>
        <fullName evidence="19">NHEJ DNA polymerase</fullName>
    </alternativeName>
</protein>
<dbReference type="InterPro" id="IPR014143">
    <property type="entry name" value="NHEJ_ligase_prk"/>
</dbReference>
<dbReference type="AlphaFoldDB" id="A0AAX4HL16"/>
<keyword evidence="4" id="KW-0808">Transferase</keyword>
<evidence type="ECO:0000256" key="14">
    <source>
        <dbReference type="ARBA" id="ARBA00023125"/>
    </source>
</evidence>
<keyword evidence="14" id="KW-0238">DNA-binding</keyword>
<dbReference type="SUPFAM" id="SSF56091">
    <property type="entry name" value="DNA ligase/mRNA capping enzyme, catalytic domain"/>
    <property type="match status" value="1"/>
</dbReference>
<dbReference type="InterPro" id="IPR012309">
    <property type="entry name" value="DNA_ligase_ATP-dep_C"/>
</dbReference>
<keyword evidence="7" id="KW-0479">Metal-binding</keyword>
<dbReference type="GO" id="GO:0005524">
    <property type="term" value="F:ATP binding"/>
    <property type="evidence" value="ECO:0007669"/>
    <property type="project" value="UniProtKB-KW"/>
</dbReference>
<dbReference type="NCBIfam" id="TIGR02776">
    <property type="entry name" value="NHEJ_ligase_prk"/>
    <property type="match status" value="1"/>
</dbReference>
<keyword evidence="23" id="KW-1185">Reference proteome</keyword>
<organism evidence="22 23">
    <name type="scientific">Peredibacter starrii</name>
    <dbReference type="NCBI Taxonomy" id="28202"/>
    <lineage>
        <taxon>Bacteria</taxon>
        <taxon>Pseudomonadati</taxon>
        <taxon>Bdellovibrionota</taxon>
        <taxon>Bacteriovoracia</taxon>
        <taxon>Bacteriovoracales</taxon>
        <taxon>Bacteriovoracaceae</taxon>
        <taxon>Peredibacter</taxon>
    </lineage>
</organism>
<evidence type="ECO:0000256" key="8">
    <source>
        <dbReference type="ARBA" id="ARBA00022741"/>
    </source>
</evidence>
<comment type="cofactor">
    <cofactor evidence="1">
        <name>Mn(2+)</name>
        <dbReference type="ChEBI" id="CHEBI:29035"/>
    </cofactor>
</comment>
<keyword evidence="17" id="KW-0464">Manganese</keyword>
<dbReference type="InterPro" id="IPR014146">
    <property type="entry name" value="LigD_ligase_dom"/>
</dbReference>
<keyword evidence="12" id="KW-0067">ATP-binding</keyword>
<dbReference type="Gene3D" id="3.30.470.30">
    <property type="entry name" value="DNA ligase/mRNA capping enzyme"/>
    <property type="match status" value="1"/>
</dbReference>
<evidence type="ECO:0000313" key="23">
    <source>
        <dbReference type="Proteomes" id="UP001324634"/>
    </source>
</evidence>
<evidence type="ECO:0000256" key="2">
    <source>
        <dbReference type="ARBA" id="ARBA00012727"/>
    </source>
</evidence>
<dbReference type="Gene3D" id="2.40.50.140">
    <property type="entry name" value="Nucleic acid-binding proteins"/>
    <property type="match status" value="1"/>
</dbReference>
<keyword evidence="15" id="KW-0233">DNA recombination</keyword>
<keyword evidence="3 22" id="KW-0436">Ligase</keyword>
<evidence type="ECO:0000256" key="3">
    <source>
        <dbReference type="ARBA" id="ARBA00022598"/>
    </source>
</evidence>
<dbReference type="CDD" id="cd04862">
    <property type="entry name" value="PaeLigD_Pol_like"/>
    <property type="match status" value="1"/>
</dbReference>
<dbReference type="EMBL" id="CP139487">
    <property type="protein sequence ID" value="WPU63848.1"/>
    <property type="molecule type" value="Genomic_DNA"/>
</dbReference>
<keyword evidence="13" id="KW-0239">DNA-directed DNA polymerase</keyword>
<proteinExistence type="predicted"/>
<keyword evidence="16" id="KW-0234">DNA repair</keyword>
<evidence type="ECO:0000256" key="10">
    <source>
        <dbReference type="ARBA" id="ARBA00022801"/>
    </source>
</evidence>
<gene>
    <name evidence="22" type="primary">ligD</name>
    <name evidence="22" type="ORF">SOO65_14225</name>
</gene>
<keyword evidence="18" id="KW-0511">Multifunctional enzyme</keyword>
<dbReference type="Pfam" id="PF01068">
    <property type="entry name" value="DNA_ligase_A_M"/>
    <property type="match status" value="1"/>
</dbReference>
<accession>A0AAX4HL16</accession>
<evidence type="ECO:0000256" key="16">
    <source>
        <dbReference type="ARBA" id="ARBA00023204"/>
    </source>
</evidence>
<evidence type="ECO:0000256" key="19">
    <source>
        <dbReference type="ARBA" id="ARBA00029943"/>
    </source>
</evidence>
<dbReference type="PROSITE" id="PS50160">
    <property type="entry name" value="DNA_LIGASE_A3"/>
    <property type="match status" value="1"/>
</dbReference>
<dbReference type="NCBIfam" id="TIGR02778">
    <property type="entry name" value="ligD_pol"/>
    <property type="match status" value="1"/>
</dbReference>
<dbReference type="PANTHER" id="PTHR42705:SF2">
    <property type="entry name" value="BIFUNCTIONAL NON-HOMOLOGOUS END JOINING PROTEIN LIGD"/>
    <property type="match status" value="1"/>
</dbReference>
<dbReference type="GO" id="GO:0003677">
    <property type="term" value="F:DNA binding"/>
    <property type="evidence" value="ECO:0007669"/>
    <property type="project" value="UniProtKB-KW"/>
</dbReference>
<feature type="domain" description="ATP-dependent DNA ligase family profile" evidence="21">
    <location>
        <begin position="93"/>
        <end position="184"/>
    </location>
</feature>
<dbReference type="Gene3D" id="3.30.1490.70">
    <property type="match status" value="1"/>
</dbReference>
<evidence type="ECO:0000256" key="7">
    <source>
        <dbReference type="ARBA" id="ARBA00022723"/>
    </source>
</evidence>
<evidence type="ECO:0000256" key="18">
    <source>
        <dbReference type="ARBA" id="ARBA00023268"/>
    </source>
</evidence>
<dbReference type="SUPFAM" id="SSF50249">
    <property type="entry name" value="Nucleic acid-binding proteins"/>
    <property type="match status" value="1"/>
</dbReference>
<dbReference type="GO" id="GO:0006281">
    <property type="term" value="P:DNA repair"/>
    <property type="evidence" value="ECO:0007669"/>
    <property type="project" value="UniProtKB-KW"/>
</dbReference>
<keyword evidence="8" id="KW-0547">Nucleotide-binding</keyword>
<keyword evidence="5" id="KW-0548">Nucleotidyltransferase</keyword>
<evidence type="ECO:0000256" key="12">
    <source>
        <dbReference type="ARBA" id="ARBA00022840"/>
    </source>
</evidence>
<dbReference type="CDD" id="cd07906">
    <property type="entry name" value="Adenylation_DNA_ligase_LigD_LigC"/>
    <property type="match status" value="1"/>
</dbReference>
<evidence type="ECO:0000256" key="6">
    <source>
        <dbReference type="ARBA" id="ARBA00022722"/>
    </source>
</evidence>
<dbReference type="PANTHER" id="PTHR42705">
    <property type="entry name" value="BIFUNCTIONAL NON-HOMOLOGOUS END JOINING PROTEIN LIGD"/>
    <property type="match status" value="1"/>
</dbReference>
<dbReference type="GO" id="GO:0003910">
    <property type="term" value="F:DNA ligase (ATP) activity"/>
    <property type="evidence" value="ECO:0007669"/>
    <property type="project" value="UniProtKB-EC"/>
</dbReference>
<evidence type="ECO:0000256" key="17">
    <source>
        <dbReference type="ARBA" id="ARBA00023211"/>
    </source>
</evidence>
<dbReference type="GO" id="GO:0006310">
    <property type="term" value="P:DNA recombination"/>
    <property type="evidence" value="ECO:0007669"/>
    <property type="project" value="UniProtKB-KW"/>
</dbReference>
<dbReference type="InterPro" id="IPR012310">
    <property type="entry name" value="DNA_ligase_ATP-dep_cent"/>
</dbReference>
<evidence type="ECO:0000256" key="11">
    <source>
        <dbReference type="ARBA" id="ARBA00022839"/>
    </source>
</evidence>
<dbReference type="Pfam" id="PF04679">
    <property type="entry name" value="DNA_ligase_A_C"/>
    <property type="match status" value="1"/>
</dbReference>
<evidence type="ECO:0000256" key="13">
    <source>
        <dbReference type="ARBA" id="ARBA00022932"/>
    </source>
</evidence>
<dbReference type="InterPro" id="IPR014145">
    <property type="entry name" value="LigD_pol_dom"/>
</dbReference>
<evidence type="ECO:0000256" key="9">
    <source>
        <dbReference type="ARBA" id="ARBA00022763"/>
    </source>
</evidence>
<dbReference type="InterPro" id="IPR033651">
    <property type="entry name" value="PaeLigD_Pol-like"/>
</dbReference>
<evidence type="ECO:0000256" key="4">
    <source>
        <dbReference type="ARBA" id="ARBA00022679"/>
    </source>
</evidence>
<name>A0AAX4HL16_9BACT</name>
<evidence type="ECO:0000256" key="15">
    <source>
        <dbReference type="ARBA" id="ARBA00023172"/>
    </source>
</evidence>
<keyword evidence="10" id="KW-0378">Hydrolase</keyword>
<dbReference type="GO" id="GO:0004527">
    <property type="term" value="F:exonuclease activity"/>
    <property type="evidence" value="ECO:0007669"/>
    <property type="project" value="UniProtKB-KW"/>
</dbReference>
<evidence type="ECO:0000256" key="20">
    <source>
        <dbReference type="ARBA" id="ARBA00034003"/>
    </source>
</evidence>
<dbReference type="InterPro" id="IPR052171">
    <property type="entry name" value="NHEJ_LigD"/>
</dbReference>
<comment type="catalytic activity">
    <reaction evidence="20">
        <text>ATP + (deoxyribonucleotide)n-3'-hydroxyl + 5'-phospho-(deoxyribonucleotide)m = (deoxyribonucleotide)n+m + AMP + diphosphate.</text>
        <dbReference type="EC" id="6.5.1.1"/>
    </reaction>
</comment>
<dbReference type="Pfam" id="PF21686">
    <property type="entry name" value="LigD_Prim-Pol"/>
    <property type="match status" value="1"/>
</dbReference>
<dbReference type="GO" id="GO:0046872">
    <property type="term" value="F:metal ion binding"/>
    <property type="evidence" value="ECO:0007669"/>
    <property type="project" value="UniProtKB-KW"/>
</dbReference>
<sequence>MAPQLPRLVTEVPAGDSHWVHEMKLDGYRIQTHLKNGVGTLYTRNGLDWSNTFPHILYALEQLPAQNAIFDGEIVALDEQGKSNFQKLQNSLKSKNDLSLQYFVFDLLFLDGKDLRDLPLLERKEMLAQLLKDAPPLIHLSEHIDGAGEDFYQISCEEGLEGIVSKLADSPYISGRNDFWAKTKCSLRQEFVIGGWTEPKGGRTGIGALLLGTYEKKKFRYVGRVGTGFNTATLRDMKKDLSSIEEEESPFDVNSPKGKDIHWVKPIRLCEVSFGNWTDEGILRTPVFQGMRVDKEAQEVVKEIAKEISSPDKILFKKEKITKQQVLDFYRTVSKVMLPYMAGRPLSLVRCPNGSESQCFFQKHISGKVPDAFNTFPIKEEKGPGIYLSIDSKRGLEELVQLNAFEIHAWNSHWENYMRPDQIVMDLDPGPGVTWKEVVDGAFELKEMLEDLGLESFVKLTGGKGLHLHIPVAPLYDWDQIKSFSEALALELVSRNPKKYVANMSKKIRHKKIFVDYLRNGYGATAVVPYSLRAKPLSAVALPVEWSELKRIKGPQEFTIDKALKKIKSRKRDPWTGMLKLKQKISILTPVKKMAA</sequence>
<keyword evidence="6" id="KW-0540">Nuclease</keyword>
<keyword evidence="11" id="KW-0269">Exonuclease</keyword>
<dbReference type="KEGG" id="psti:SOO65_14225"/>
<dbReference type="Proteomes" id="UP001324634">
    <property type="component" value="Chromosome"/>
</dbReference>
<keyword evidence="9" id="KW-0227">DNA damage</keyword>
<dbReference type="RefSeq" id="WP_321391352.1">
    <property type="nucleotide sequence ID" value="NZ_CP139487.1"/>
</dbReference>
<evidence type="ECO:0000256" key="1">
    <source>
        <dbReference type="ARBA" id="ARBA00001936"/>
    </source>
</evidence>